<dbReference type="KEGG" id="vg:5469680"/>
<evidence type="ECO:0000313" key="1">
    <source>
        <dbReference type="EMBL" id="ABT15407.1"/>
    </source>
</evidence>
<organismHost>
    <name type="scientific">Paramecium bursaria</name>
    <dbReference type="NCBI Taxonomy" id="74790"/>
</organismHost>
<name>A7J6H6_PBCVF</name>
<protein>
    <submittedName>
        <fullName evidence="1">Uncharacterized protein n122R</fullName>
    </submittedName>
</protein>
<gene>
    <name evidence="1" type="primary">n122R</name>
    <name evidence="1" type="ORF">FR483_n122R</name>
</gene>
<dbReference type="Proteomes" id="UP000204095">
    <property type="component" value="Segment"/>
</dbReference>
<organism evidence="1 2">
    <name type="scientific">Paramecium bursaria Chlorella virus FR483</name>
    <name type="common">PBCV-FR483</name>
    <dbReference type="NCBI Taxonomy" id="399781"/>
    <lineage>
        <taxon>Viruses</taxon>
        <taxon>Varidnaviria</taxon>
        <taxon>Bamfordvirae</taxon>
        <taxon>Nucleocytoviricota</taxon>
        <taxon>Megaviricetes</taxon>
        <taxon>Algavirales</taxon>
        <taxon>Phycodnaviridae</taxon>
        <taxon>Chlorovirus</taxon>
        <taxon>Chlorovirus conductrix</taxon>
        <taxon>Paramecium bursaria Chlorella virus A1</taxon>
    </lineage>
</organism>
<accession>A7J6H6</accession>
<evidence type="ECO:0000313" key="2">
    <source>
        <dbReference type="Proteomes" id="UP000204095"/>
    </source>
</evidence>
<dbReference type="GeneID" id="5469680"/>
<sequence length="123" mass="14426">MLDLPVSTIIIYHIRLYVPLFAIKFHSVKLIPPQGCKSFLWLEGGGVRENGARWLWGHRCRPAQQNAEWYGNSNRNQKNYSYCQNIVHQLPTFQNNRIHRKCVFNTIGICLQVYRLKCGRSHV</sequence>
<reference evidence="1 2" key="1">
    <citation type="journal article" date="2007" name="Virology">
        <title>Sequence and annotation of the 314-kb MT325 and the 321-kb FR483 viruses that infect Chlorella Pbi.</title>
        <authorList>
            <person name="Fitzgerald L.A."/>
            <person name="Graves M.V."/>
            <person name="Li X."/>
            <person name="Feldblyum T."/>
            <person name="Hartigan J."/>
            <person name="Van Etten J.L."/>
        </authorList>
    </citation>
    <scope>NUCLEOTIDE SEQUENCE [LARGE SCALE GENOMIC DNA]</scope>
    <source>
        <strain evidence="1 2">FR483</strain>
    </source>
</reference>
<proteinExistence type="predicted"/>
<dbReference type="EMBL" id="DQ890022">
    <property type="protein sequence ID" value="ABT15407.1"/>
    <property type="molecule type" value="Genomic_DNA"/>
</dbReference>
<dbReference type="RefSeq" id="YP_001425754.1">
    <property type="nucleotide sequence ID" value="NC_008603.1"/>
</dbReference>